<organism evidence="2 3">
    <name type="scientific">Vibrio phage VP-1</name>
    <dbReference type="NCBI Taxonomy" id="2234088"/>
    <lineage>
        <taxon>Viruses</taxon>
        <taxon>Duplodnaviria</taxon>
        <taxon>Heunggongvirae</taxon>
        <taxon>Uroviricota</taxon>
        <taxon>Caudoviricetes</taxon>
        <taxon>Pantevenvirales</taxon>
        <taxon>Ackermannviridae</taxon>
        <taxon>Vapseptimavirus</taxon>
        <taxon>Vapseptimavirus VAP7</taxon>
    </lineage>
</organism>
<accession>A0A4P2TEC9</accession>
<proteinExistence type="predicted"/>
<dbReference type="InterPro" id="IPR038726">
    <property type="entry name" value="PDDEXK_AddAB-type"/>
</dbReference>
<evidence type="ECO:0000313" key="2">
    <source>
        <dbReference type="EMBL" id="AWY10157.1"/>
    </source>
</evidence>
<protein>
    <submittedName>
        <fullName evidence="2">PD-(D/E)XK nuclease superfamily protein</fullName>
    </submittedName>
</protein>
<evidence type="ECO:0000313" key="3">
    <source>
        <dbReference type="Proteomes" id="UP000305753"/>
    </source>
</evidence>
<dbReference type="SUPFAM" id="SSF52980">
    <property type="entry name" value="Restriction endonuclease-like"/>
    <property type="match status" value="1"/>
</dbReference>
<dbReference type="PANTHER" id="PTHR31340:SF3">
    <property type="entry name" value="MITOCHONDRIAL GENOME MAINTENANCE EXONUCLEASE 1"/>
    <property type="match status" value="1"/>
</dbReference>
<dbReference type="EMBL" id="MH363700">
    <property type="protein sequence ID" value="AWY10157.1"/>
    <property type="molecule type" value="Genomic_DNA"/>
</dbReference>
<dbReference type="Gene3D" id="3.90.320.10">
    <property type="match status" value="1"/>
</dbReference>
<dbReference type="InterPro" id="IPR011604">
    <property type="entry name" value="PDDEXK-like_dom_sf"/>
</dbReference>
<dbReference type="InterPro" id="IPR011335">
    <property type="entry name" value="Restrct_endonuc-II-like"/>
</dbReference>
<sequence>MVSLNSLKALKQERLIRSRTFQHRPVPVIELNCTTTDNGRWYELPGSSEKLFSITTMLSKTSDDDWLLEWREALGAEKADEETERACVRGEAVHEACEYYINNDPMEKVYKRAGAYHYLFDQIKKHLDKHLGLVICQEIPLHSKVMRLAGRVDLIAFWKGELYIIDFKTSNNYKDREKTEDYGIQLAAYSQCFFEMYGIRIKKFINIISCEQRKDANLIEYTWDEMAPLLAKRVAQFHSLPQS</sequence>
<dbReference type="PANTHER" id="PTHR31340">
    <property type="entry name" value="MITOCHONDRIAL GENOME MAINTENANCE EXONUCLEASE 1"/>
    <property type="match status" value="1"/>
</dbReference>
<reference evidence="2 3" key="1">
    <citation type="submission" date="2018-05" db="EMBL/GenBank/DDBJ databases">
        <title>Whole genome sequencing of Vibrio phage VP-1.</title>
        <authorList>
            <person name="Nandita M."/>
            <person name="Bhat S.G."/>
        </authorList>
    </citation>
    <scope>NUCLEOTIDE SEQUENCE [LARGE SCALE GENOMIC DNA]</scope>
</reference>
<dbReference type="Pfam" id="PF12705">
    <property type="entry name" value="PDDEXK_1"/>
    <property type="match status" value="1"/>
</dbReference>
<dbReference type="Proteomes" id="UP000305753">
    <property type="component" value="Segment"/>
</dbReference>
<evidence type="ECO:0000259" key="1">
    <source>
        <dbReference type="Pfam" id="PF12705"/>
    </source>
</evidence>
<feature type="domain" description="PD-(D/E)XK endonuclease-like" evidence="1">
    <location>
        <begin position="79"/>
        <end position="193"/>
    </location>
</feature>
<dbReference type="GO" id="GO:0008297">
    <property type="term" value="F:single-stranded DNA exodeoxyribonuclease activity"/>
    <property type="evidence" value="ECO:0007669"/>
    <property type="project" value="TreeGrafter"/>
</dbReference>
<name>A0A4P2TEC9_9CAUD</name>